<feature type="chain" id="PRO_5046528394" evidence="1">
    <location>
        <begin position="27"/>
        <end position="328"/>
    </location>
</feature>
<dbReference type="InterPro" id="IPR029052">
    <property type="entry name" value="Metallo-depent_PP-like"/>
</dbReference>
<dbReference type="PANTHER" id="PTHR43143:SF1">
    <property type="entry name" value="SERINE_THREONINE-PROTEIN PHOSPHATASE CPPED1"/>
    <property type="match status" value="1"/>
</dbReference>
<dbReference type="PANTHER" id="PTHR43143">
    <property type="entry name" value="METALLOPHOSPHOESTERASE, CALCINEURIN SUPERFAMILY"/>
    <property type="match status" value="1"/>
</dbReference>
<feature type="signal peptide" evidence="1">
    <location>
        <begin position="1"/>
        <end position="26"/>
    </location>
</feature>
<dbReference type="InterPro" id="IPR004843">
    <property type="entry name" value="Calcineurin-like_PHP"/>
</dbReference>
<keyword evidence="1" id="KW-0732">Signal</keyword>
<name>A0ABZ2Z141_9BACT</name>
<evidence type="ECO:0000313" key="3">
    <source>
        <dbReference type="EMBL" id="WZN46005.1"/>
    </source>
</evidence>
<protein>
    <submittedName>
        <fullName evidence="3">Metallophosphoesterase</fullName>
    </submittedName>
</protein>
<proteinExistence type="predicted"/>
<dbReference type="Gene3D" id="3.60.21.10">
    <property type="match status" value="1"/>
</dbReference>
<evidence type="ECO:0000313" key="4">
    <source>
        <dbReference type="Proteomes" id="UP001449657"/>
    </source>
</evidence>
<dbReference type="InterPro" id="IPR006311">
    <property type="entry name" value="TAT_signal"/>
</dbReference>
<evidence type="ECO:0000259" key="2">
    <source>
        <dbReference type="Pfam" id="PF00149"/>
    </source>
</evidence>
<feature type="domain" description="Calcineurin-like phosphoesterase" evidence="2">
    <location>
        <begin position="38"/>
        <end position="243"/>
    </location>
</feature>
<evidence type="ECO:0000256" key="1">
    <source>
        <dbReference type="SAM" id="SignalP"/>
    </source>
</evidence>
<dbReference type="Proteomes" id="UP001449657">
    <property type="component" value="Chromosome"/>
</dbReference>
<gene>
    <name evidence="3" type="ORF">WJU22_24195</name>
</gene>
<reference evidence="3 4" key="1">
    <citation type="submission" date="2024-03" db="EMBL/GenBank/DDBJ databases">
        <title>Chitinophaga caseinilytica sp. nov., a casein hydrolysing bacterium isolated from forest soil.</title>
        <authorList>
            <person name="Lee D.S."/>
            <person name="Han D.M."/>
            <person name="Baek J.H."/>
            <person name="Choi D.G."/>
            <person name="Jeon J.H."/>
            <person name="Jeon C.O."/>
        </authorList>
    </citation>
    <scope>NUCLEOTIDE SEQUENCE [LARGE SCALE GENOMIC DNA]</scope>
    <source>
        <strain evidence="3 4">KACC 19118</strain>
    </source>
</reference>
<keyword evidence="4" id="KW-1185">Reference proteome</keyword>
<dbReference type="Pfam" id="PF00149">
    <property type="entry name" value="Metallophos"/>
    <property type="match status" value="1"/>
</dbReference>
<dbReference type="InterPro" id="IPR051918">
    <property type="entry name" value="STPP_CPPED1"/>
</dbReference>
<accession>A0ABZ2Z141</accession>
<dbReference type="SUPFAM" id="SSF56300">
    <property type="entry name" value="Metallo-dependent phosphatases"/>
    <property type="match status" value="1"/>
</dbReference>
<sequence>MQTRRTFLQRAGMGAFAAVLPSFSYAIPPAASGHGKPLKIGFITDLHHLQFGKNEERRMKAFMDAVMEEKPDFILQCGDFCRPKGSDVIMSEWDRFKGPKYHVIGNHDMDVCDKSTIMALWGMEKRYYSFDTGGFHFVVMDRNFLRKEDGTLAHYDTSNWGPMPSEQRSFTDAEQLEWLKQDLAAAKAPVVIFMHQPVFLSEWTTELGNAAEILTIFDQHNFAATHSGSNAKVCAVFMGHDHDDRYGERNGVHYFMMNSASYIYTDTGAHYYNDSLFAFITLDPAGKLQIHGRNSSYPAGTPEKVMAAYPPRISDRNLKIIAPGVKKG</sequence>
<dbReference type="PROSITE" id="PS51318">
    <property type="entry name" value="TAT"/>
    <property type="match status" value="1"/>
</dbReference>
<organism evidence="3 4">
    <name type="scientific">Chitinophaga caseinilytica</name>
    <dbReference type="NCBI Taxonomy" id="2267521"/>
    <lineage>
        <taxon>Bacteria</taxon>
        <taxon>Pseudomonadati</taxon>
        <taxon>Bacteroidota</taxon>
        <taxon>Chitinophagia</taxon>
        <taxon>Chitinophagales</taxon>
        <taxon>Chitinophagaceae</taxon>
        <taxon>Chitinophaga</taxon>
    </lineage>
</organism>
<dbReference type="RefSeq" id="WP_341840746.1">
    <property type="nucleotide sequence ID" value="NZ_CP149792.1"/>
</dbReference>
<dbReference type="EMBL" id="CP150096">
    <property type="protein sequence ID" value="WZN46005.1"/>
    <property type="molecule type" value="Genomic_DNA"/>
</dbReference>